<feature type="compositionally biased region" description="Pro residues" evidence="1">
    <location>
        <begin position="125"/>
        <end position="135"/>
    </location>
</feature>
<evidence type="ECO:0000256" key="1">
    <source>
        <dbReference type="SAM" id="MobiDB-lite"/>
    </source>
</evidence>
<dbReference type="Gene3D" id="2.180.10.10">
    <property type="entry name" value="RHS repeat-associated core"/>
    <property type="match status" value="1"/>
</dbReference>
<gene>
    <name evidence="2" type="ORF">BAU06_15110</name>
</gene>
<protein>
    <recommendedName>
        <fullName evidence="4">RHS repeat-associated core domain-containing protein</fullName>
    </recommendedName>
</protein>
<sequence length="273" mass="29716">MRFNAPDFYSPFGPGGINSYAYCAADPVNRIDPSGHMLALLHGMEDAASGMERAVEDMDLAEYESAKARHWQAFSKWLQHDLKDPDPPPPAAPFPLRADYDEVLRDRKPSTAIAPQQAKNDTIASPPPQPSPAVPLSPEESGPGMDPALAAPPAAPAPPPAPAAGIPPAPAPSSLPRSALTRTNVLLEGMRRFPLPTQTTPTRLLERFMLGLQAYDVRVTQLADYQSREEMLTWMGHSPSTLIESKQAQLTSRYHISAREFFFRFDLPVPGGG</sequence>
<feature type="compositionally biased region" description="Polar residues" evidence="1">
    <location>
        <begin position="113"/>
        <end position="123"/>
    </location>
</feature>
<reference evidence="2 3" key="1">
    <citation type="submission" date="2016-06" db="EMBL/GenBank/DDBJ databases">
        <title>Complete genome sequences of Bordetella bronchialis and Bordetella flabilis.</title>
        <authorList>
            <person name="LiPuma J.J."/>
            <person name="Spilker T."/>
        </authorList>
    </citation>
    <scope>NUCLEOTIDE SEQUENCE [LARGE SCALE GENOMIC DNA]</scope>
    <source>
        <strain evidence="2 3">AU3182</strain>
    </source>
</reference>
<keyword evidence="3" id="KW-1185">Reference proteome</keyword>
<evidence type="ECO:0008006" key="4">
    <source>
        <dbReference type="Google" id="ProtNLM"/>
    </source>
</evidence>
<name>A0ABN4R2I5_9BORD</name>
<dbReference type="Proteomes" id="UP000091897">
    <property type="component" value="Chromosome"/>
</dbReference>
<accession>A0ABN4R2I5</accession>
<evidence type="ECO:0000313" key="3">
    <source>
        <dbReference type="Proteomes" id="UP000091897"/>
    </source>
</evidence>
<dbReference type="EMBL" id="CP016170">
    <property type="protein sequence ID" value="ANN67452.1"/>
    <property type="molecule type" value="Genomic_DNA"/>
</dbReference>
<evidence type="ECO:0000313" key="2">
    <source>
        <dbReference type="EMBL" id="ANN67452.1"/>
    </source>
</evidence>
<feature type="region of interest" description="Disordered" evidence="1">
    <location>
        <begin position="111"/>
        <end position="177"/>
    </location>
</feature>
<organism evidence="2 3">
    <name type="scientific">Bordetella bronchialis</name>
    <dbReference type="NCBI Taxonomy" id="463025"/>
    <lineage>
        <taxon>Bacteria</taxon>
        <taxon>Pseudomonadati</taxon>
        <taxon>Pseudomonadota</taxon>
        <taxon>Betaproteobacteria</taxon>
        <taxon>Burkholderiales</taxon>
        <taxon>Alcaligenaceae</taxon>
        <taxon>Bordetella</taxon>
    </lineage>
</organism>
<feature type="compositionally biased region" description="Pro residues" evidence="1">
    <location>
        <begin position="153"/>
        <end position="173"/>
    </location>
</feature>
<proteinExistence type="predicted"/>